<reference evidence="1" key="2">
    <citation type="submission" date="2023-02" db="EMBL/GenBank/DDBJ databases">
        <authorList>
            <person name="Swenson N.G."/>
            <person name="Wegrzyn J.L."/>
            <person name="Mcevoy S.L."/>
        </authorList>
    </citation>
    <scope>NUCLEOTIDE SEQUENCE</scope>
    <source>
        <strain evidence="1">91603</strain>
        <tissue evidence="1">Leaf</tissue>
    </source>
</reference>
<sequence length="102" mass="12215">MRSKSYVKMGKWRGWLCIKHSFFFTTKCVLSKITSGFRPKKKGSRDVLLSLYKDLESCQEYEDIQVMWELIHSSCPPKKACKTRRNSNNKRTFHWKVCFRQT</sequence>
<evidence type="ECO:0000313" key="2">
    <source>
        <dbReference type="Proteomes" id="UP001064489"/>
    </source>
</evidence>
<dbReference type="EMBL" id="JAJSOW010000108">
    <property type="protein sequence ID" value="KAI9154410.1"/>
    <property type="molecule type" value="Genomic_DNA"/>
</dbReference>
<dbReference type="PANTHER" id="PTHR33181">
    <property type="entry name" value="OS01G0778500 PROTEIN"/>
    <property type="match status" value="1"/>
</dbReference>
<accession>A0AAD5I7H8</accession>
<name>A0AAD5I7H8_ACENE</name>
<protein>
    <submittedName>
        <fullName evidence="1">Uncharacterized protein</fullName>
    </submittedName>
</protein>
<proteinExistence type="predicted"/>
<comment type="caution">
    <text evidence="1">The sequence shown here is derived from an EMBL/GenBank/DDBJ whole genome shotgun (WGS) entry which is preliminary data.</text>
</comment>
<dbReference type="AlphaFoldDB" id="A0AAD5I7H8"/>
<gene>
    <name evidence="1" type="ORF">LWI28_025967</name>
</gene>
<organism evidence="1 2">
    <name type="scientific">Acer negundo</name>
    <name type="common">Box elder</name>
    <dbReference type="NCBI Taxonomy" id="4023"/>
    <lineage>
        <taxon>Eukaryota</taxon>
        <taxon>Viridiplantae</taxon>
        <taxon>Streptophyta</taxon>
        <taxon>Embryophyta</taxon>
        <taxon>Tracheophyta</taxon>
        <taxon>Spermatophyta</taxon>
        <taxon>Magnoliopsida</taxon>
        <taxon>eudicotyledons</taxon>
        <taxon>Gunneridae</taxon>
        <taxon>Pentapetalae</taxon>
        <taxon>rosids</taxon>
        <taxon>malvids</taxon>
        <taxon>Sapindales</taxon>
        <taxon>Sapindaceae</taxon>
        <taxon>Hippocastanoideae</taxon>
        <taxon>Acereae</taxon>
        <taxon>Acer</taxon>
    </lineage>
</organism>
<dbReference type="PANTHER" id="PTHR33181:SF15">
    <property type="entry name" value="PROTEIN FAR1-RELATED SEQUENCE"/>
    <property type="match status" value="1"/>
</dbReference>
<dbReference type="Proteomes" id="UP001064489">
    <property type="component" value="Chromosome 11"/>
</dbReference>
<reference evidence="1" key="1">
    <citation type="journal article" date="2022" name="Plant J.">
        <title>Strategies of tolerance reflected in two North American maple genomes.</title>
        <authorList>
            <person name="McEvoy S.L."/>
            <person name="Sezen U.U."/>
            <person name="Trouern-Trend A."/>
            <person name="McMahon S.M."/>
            <person name="Schaberg P.G."/>
            <person name="Yang J."/>
            <person name="Wegrzyn J.L."/>
            <person name="Swenson N.G."/>
        </authorList>
    </citation>
    <scope>NUCLEOTIDE SEQUENCE</scope>
    <source>
        <strain evidence="1">91603</strain>
    </source>
</reference>
<keyword evidence="2" id="KW-1185">Reference proteome</keyword>
<evidence type="ECO:0000313" key="1">
    <source>
        <dbReference type="EMBL" id="KAI9154410.1"/>
    </source>
</evidence>